<evidence type="ECO:0000256" key="2">
    <source>
        <dbReference type="ARBA" id="ARBA00022942"/>
    </source>
</evidence>
<keyword evidence="2" id="KW-0647">Proteasome</keyword>
<sequence length="454" mass="52191">MADEGRIQKMEVDYTTAVDEKIPECEKLAQDGKLTDALEILMSLEKQTRTASDMHSTSKVLIALVKVCFGQKAWTALNEHIVTLSKRKGQPKQAITKMVQEACTYVDQVEDMETKLKLIDTLITVTKGKIYVEIERARLTHKLAMIKEKEGNIADAATILQELQVETFGSMDKKEKVEFIMEQMRLGLARKDYIRTSIISKKVSTKFFDDATEDVQQLKLRYYKLMIELDLHDCSYLSVAKYYKAVYDTPCIQADDTNRNKALKCVILYLVLAPYDNEQSDMIHRIKEEKNLEKVPSYRDLLTCFTTPEVMRWSQLCEIYETPLKSGTADDPPTDVFQVDDEEGTKRWSDLKTRVVEHNIRTMSKYYTKIRLSRMAQLLDLSGQETEEFLSNLVTIGTVYAKMDRLAGVINFVKAKDADSILNDWSFKLNTLMQTVNNTCHLINKEEMVHKLSA</sequence>
<dbReference type="SMART" id="SM00088">
    <property type="entry name" value="PINT"/>
    <property type="match status" value="1"/>
</dbReference>
<accession>A0ABM1EPH3</accession>
<dbReference type="RefSeq" id="XP_014674094.1">
    <property type="nucleotide sequence ID" value="XM_014818608.1"/>
</dbReference>
<dbReference type="InterPro" id="IPR036390">
    <property type="entry name" value="WH_DNA-bd_sf"/>
</dbReference>
<gene>
    <name evidence="5" type="primary">LOC106814308</name>
</gene>
<evidence type="ECO:0000313" key="5">
    <source>
        <dbReference type="RefSeq" id="XP_014674094.1"/>
    </source>
</evidence>
<dbReference type="Pfam" id="PF18098">
    <property type="entry name" value="RPN5_C"/>
    <property type="match status" value="1"/>
</dbReference>
<dbReference type="PANTHER" id="PTHR10855:SF1">
    <property type="entry name" value="26S PROTEASOME NON-ATPASE REGULATORY SUBUNIT 12"/>
    <property type="match status" value="1"/>
</dbReference>
<evidence type="ECO:0000256" key="1">
    <source>
        <dbReference type="ARBA" id="ARBA00006397"/>
    </source>
</evidence>
<dbReference type="InterPro" id="IPR054559">
    <property type="entry name" value="PSMD12-CSN4-like_N"/>
</dbReference>
<dbReference type="Pfam" id="PF22241">
    <property type="entry name" value="PSMD12-CSN4_N"/>
    <property type="match status" value="1"/>
</dbReference>
<dbReference type="PROSITE" id="PS50250">
    <property type="entry name" value="PCI"/>
    <property type="match status" value="1"/>
</dbReference>
<dbReference type="PANTHER" id="PTHR10855">
    <property type="entry name" value="26S PROTEASOME NON-ATPASE REGULATORY SUBUNIT 12/COP9 SIGNALOSOME COMPLEX SUBUNIT 4"/>
    <property type="match status" value="1"/>
</dbReference>
<evidence type="ECO:0000259" key="3">
    <source>
        <dbReference type="PROSITE" id="PS50250"/>
    </source>
</evidence>
<dbReference type="InterPro" id="IPR040896">
    <property type="entry name" value="RPN5_C"/>
</dbReference>
<dbReference type="InterPro" id="IPR040134">
    <property type="entry name" value="PSMD12/CSN4"/>
</dbReference>
<protein>
    <submittedName>
        <fullName evidence="5">26S proteasome non-ATPase regulatory subunit 12-like</fullName>
    </submittedName>
</protein>
<dbReference type="Proteomes" id="UP000695022">
    <property type="component" value="Unplaced"/>
</dbReference>
<comment type="similarity">
    <text evidence="1">Belongs to the proteasome subunit p55 family.</text>
</comment>
<organism evidence="4 5">
    <name type="scientific">Priapulus caudatus</name>
    <name type="common">Priapulid worm</name>
    <dbReference type="NCBI Taxonomy" id="37621"/>
    <lineage>
        <taxon>Eukaryota</taxon>
        <taxon>Metazoa</taxon>
        <taxon>Ecdysozoa</taxon>
        <taxon>Scalidophora</taxon>
        <taxon>Priapulida</taxon>
        <taxon>Priapulimorpha</taxon>
        <taxon>Priapulimorphida</taxon>
        <taxon>Priapulidae</taxon>
        <taxon>Priapulus</taxon>
    </lineage>
</organism>
<dbReference type="InterPro" id="IPR000717">
    <property type="entry name" value="PCI_dom"/>
</dbReference>
<dbReference type="InterPro" id="IPR036388">
    <property type="entry name" value="WH-like_DNA-bd_sf"/>
</dbReference>
<proteinExistence type="inferred from homology"/>
<dbReference type="SUPFAM" id="SSF46785">
    <property type="entry name" value="Winged helix' DNA-binding domain"/>
    <property type="match status" value="1"/>
</dbReference>
<feature type="domain" description="PCI" evidence="3">
    <location>
        <begin position="238"/>
        <end position="417"/>
    </location>
</feature>
<dbReference type="Pfam" id="PF01399">
    <property type="entry name" value="PCI"/>
    <property type="match status" value="1"/>
</dbReference>
<name>A0ABM1EPH3_PRICU</name>
<reference evidence="5" key="1">
    <citation type="submission" date="2025-08" db="UniProtKB">
        <authorList>
            <consortium name="RefSeq"/>
        </authorList>
    </citation>
    <scope>IDENTIFICATION</scope>
</reference>
<keyword evidence="4" id="KW-1185">Reference proteome</keyword>
<dbReference type="Gene3D" id="1.10.10.10">
    <property type="entry name" value="Winged helix-like DNA-binding domain superfamily/Winged helix DNA-binding domain"/>
    <property type="match status" value="1"/>
</dbReference>
<dbReference type="GeneID" id="106814308"/>
<evidence type="ECO:0000313" key="4">
    <source>
        <dbReference type="Proteomes" id="UP000695022"/>
    </source>
</evidence>